<evidence type="ECO:0000313" key="3">
    <source>
        <dbReference type="Proteomes" id="UP001148838"/>
    </source>
</evidence>
<keyword evidence="3" id="KW-1185">Reference proteome</keyword>
<evidence type="ECO:0000256" key="1">
    <source>
        <dbReference type="SAM" id="MobiDB-lite"/>
    </source>
</evidence>
<evidence type="ECO:0000313" key="2">
    <source>
        <dbReference type="EMBL" id="KAJ4440909.1"/>
    </source>
</evidence>
<feature type="region of interest" description="Disordered" evidence="1">
    <location>
        <begin position="49"/>
        <end position="84"/>
    </location>
</feature>
<gene>
    <name evidence="2" type="ORF">ANN_10757</name>
</gene>
<dbReference type="EMBL" id="JAJSOF020000015">
    <property type="protein sequence ID" value="KAJ4440909.1"/>
    <property type="molecule type" value="Genomic_DNA"/>
</dbReference>
<proteinExistence type="predicted"/>
<comment type="caution">
    <text evidence="2">The sequence shown here is derived from an EMBL/GenBank/DDBJ whole genome shotgun (WGS) entry which is preliminary data.</text>
</comment>
<sequence length="233" mass="27036">MEYIGLLDQGELNNFLQVGSFCIAVKMDYEQEQEHIQRLINEVFPEKQPEEITGGDYSDNKDHVSESEHNTSTEISADSSEFDDETSDIDSNVIFGLTILKREMIENYWTIFHQFETNLSHSFIIAKRIIALLELRQVSSSSKIRNKSSFVRDRAYLLAFRTKPIRVREKIMGYLVASKRFNVPRSTLFDYVRSISEPTKAVKSKLGRKPILPASLEEKLVDYVLMMERKYFG</sequence>
<reference evidence="2 3" key="1">
    <citation type="journal article" date="2022" name="Allergy">
        <title>Genome assembly and annotation of Periplaneta americana reveal a comprehensive cockroach allergen profile.</title>
        <authorList>
            <person name="Wang L."/>
            <person name="Xiong Q."/>
            <person name="Saelim N."/>
            <person name="Wang L."/>
            <person name="Nong W."/>
            <person name="Wan A.T."/>
            <person name="Shi M."/>
            <person name="Liu X."/>
            <person name="Cao Q."/>
            <person name="Hui J.H.L."/>
            <person name="Sookrung N."/>
            <person name="Leung T.F."/>
            <person name="Tungtrongchitr A."/>
            <person name="Tsui S.K.W."/>
        </authorList>
    </citation>
    <scope>NUCLEOTIDE SEQUENCE [LARGE SCALE GENOMIC DNA]</scope>
    <source>
        <strain evidence="2">PWHHKU_190912</strain>
    </source>
</reference>
<accession>A0ABQ8T363</accession>
<feature type="compositionally biased region" description="Basic and acidic residues" evidence="1">
    <location>
        <begin position="58"/>
        <end position="71"/>
    </location>
</feature>
<protein>
    <submittedName>
        <fullName evidence="2">Uncharacterized protein</fullName>
    </submittedName>
</protein>
<name>A0ABQ8T363_PERAM</name>
<dbReference type="Proteomes" id="UP001148838">
    <property type="component" value="Unassembled WGS sequence"/>
</dbReference>
<organism evidence="2 3">
    <name type="scientific">Periplaneta americana</name>
    <name type="common">American cockroach</name>
    <name type="synonym">Blatta americana</name>
    <dbReference type="NCBI Taxonomy" id="6978"/>
    <lineage>
        <taxon>Eukaryota</taxon>
        <taxon>Metazoa</taxon>
        <taxon>Ecdysozoa</taxon>
        <taxon>Arthropoda</taxon>
        <taxon>Hexapoda</taxon>
        <taxon>Insecta</taxon>
        <taxon>Pterygota</taxon>
        <taxon>Neoptera</taxon>
        <taxon>Polyneoptera</taxon>
        <taxon>Dictyoptera</taxon>
        <taxon>Blattodea</taxon>
        <taxon>Blattoidea</taxon>
        <taxon>Blattidae</taxon>
        <taxon>Blattinae</taxon>
        <taxon>Periplaneta</taxon>
    </lineage>
</organism>